<organism evidence="2 3">
    <name type="scientific">Elsinoe australis</name>
    <dbReference type="NCBI Taxonomy" id="40998"/>
    <lineage>
        <taxon>Eukaryota</taxon>
        <taxon>Fungi</taxon>
        <taxon>Dikarya</taxon>
        <taxon>Ascomycota</taxon>
        <taxon>Pezizomycotina</taxon>
        <taxon>Dothideomycetes</taxon>
        <taxon>Dothideomycetidae</taxon>
        <taxon>Myriangiales</taxon>
        <taxon>Elsinoaceae</taxon>
        <taxon>Elsinoe</taxon>
    </lineage>
</organism>
<evidence type="ECO:0000313" key="2">
    <source>
        <dbReference type="EMBL" id="PSK58661.1"/>
    </source>
</evidence>
<dbReference type="Gene3D" id="1.50.10.20">
    <property type="match status" value="1"/>
</dbReference>
<dbReference type="AlphaFoldDB" id="A0A2P8ADX0"/>
<evidence type="ECO:0000313" key="3">
    <source>
        <dbReference type="Proteomes" id="UP000243723"/>
    </source>
</evidence>
<comment type="caution">
    <text evidence="2">The sequence shown here is derived from an EMBL/GenBank/DDBJ whole genome shotgun (WGS) entry which is preliminary data.</text>
</comment>
<feature type="signal peptide" evidence="1">
    <location>
        <begin position="1"/>
        <end position="17"/>
    </location>
</feature>
<protein>
    <recommendedName>
        <fullName evidence="4">Glycosyl hydrolase family 76 protein</fullName>
    </recommendedName>
</protein>
<feature type="chain" id="PRO_5015154877" description="Glycosyl hydrolase family 76 protein" evidence="1">
    <location>
        <begin position="18"/>
        <end position="377"/>
    </location>
</feature>
<evidence type="ECO:0008006" key="4">
    <source>
        <dbReference type="Google" id="ProtNLM"/>
    </source>
</evidence>
<dbReference type="InterPro" id="IPR005198">
    <property type="entry name" value="Glyco_hydro_76"/>
</dbReference>
<dbReference type="EMBL" id="NHZQ01000016">
    <property type="protein sequence ID" value="PSK58661.1"/>
    <property type="molecule type" value="Genomic_DNA"/>
</dbReference>
<dbReference type="PANTHER" id="PTHR47791">
    <property type="entry name" value="MEIOTICALLY UP-REGULATED GENE 191 PROTEIN"/>
    <property type="match status" value="1"/>
</dbReference>
<proteinExistence type="predicted"/>
<dbReference type="GO" id="GO:0005975">
    <property type="term" value="P:carbohydrate metabolic process"/>
    <property type="evidence" value="ECO:0007669"/>
    <property type="project" value="InterPro"/>
</dbReference>
<dbReference type="Proteomes" id="UP000243723">
    <property type="component" value="Unassembled WGS sequence"/>
</dbReference>
<dbReference type="SUPFAM" id="SSF48208">
    <property type="entry name" value="Six-hairpin glycosidases"/>
    <property type="match status" value="1"/>
</dbReference>
<dbReference type="Pfam" id="PF03663">
    <property type="entry name" value="Glyco_hydro_76"/>
    <property type="match status" value="1"/>
</dbReference>
<dbReference type="InterPro" id="IPR053169">
    <property type="entry name" value="MUG_Protein"/>
</dbReference>
<accession>A0A2P8ADX0</accession>
<dbReference type="STRING" id="40998.A0A2P8ADX0"/>
<dbReference type="PANTHER" id="PTHR47791:SF3">
    <property type="entry name" value="MEIOTICALLY UP-REGULATED GENE 191 PROTEIN"/>
    <property type="match status" value="1"/>
</dbReference>
<dbReference type="OrthoDB" id="9984024at2759"/>
<keyword evidence="3" id="KW-1185">Reference proteome</keyword>
<sequence length="377" mass="41959">MHFSSFLLLASTASGAAIEKRQTGNYFNHAHNAIKKLDSYYKTPTPVPWTPGWWNNAQIVTLLADLRTKDNSPFIKKYTDGDNSVLSQVLSSQARDSDGALDYTRYFDDRLWWTISMIKTYDVTKDNKYIVAARRTFKRVAADVDFAPCGLMYNAYSDQQYRGSSTITSGLYVEAAAMLATRTPDLKKNYLNKARKEWNEMYPLVYKDGLIQGDGIQKEADGSCFNNFAHLTYLDGTGMSALVALYEATNNATYLDLADAIASNLIAQKTSEVTNGIATEYCDPAMDCANADIIQFKGIMQRGFYEVWRARPTAANGAIPQYLKNNADSVWNKSRGKGGLLGSSWAGPFKRYPTADFQVAGHSSATMALVYAYLVNH</sequence>
<gene>
    <name evidence="2" type="ORF">B9Z65_6676</name>
</gene>
<reference evidence="2 3" key="1">
    <citation type="submission" date="2017-05" db="EMBL/GenBank/DDBJ databases">
        <title>Draft genome sequence of Elsinoe australis.</title>
        <authorList>
            <person name="Cheng Q."/>
        </authorList>
    </citation>
    <scope>NUCLEOTIDE SEQUENCE [LARGE SCALE GENOMIC DNA]</scope>
    <source>
        <strain evidence="2 3">NL1</strain>
    </source>
</reference>
<name>A0A2P8ADX0_9PEZI</name>
<dbReference type="InterPro" id="IPR008928">
    <property type="entry name" value="6-hairpin_glycosidase_sf"/>
</dbReference>
<keyword evidence="1" id="KW-0732">Signal</keyword>
<evidence type="ECO:0000256" key="1">
    <source>
        <dbReference type="SAM" id="SignalP"/>
    </source>
</evidence>